<keyword evidence="2" id="KW-0732">Signal</keyword>
<protein>
    <recommendedName>
        <fullName evidence="5">Flagellar assembly protein T C-terminal domain-containing protein</fullName>
    </recommendedName>
</protein>
<feature type="chain" id="PRO_5012839060" description="Flagellar assembly protein T C-terminal domain-containing protein" evidence="2">
    <location>
        <begin position="27"/>
        <end position="310"/>
    </location>
</feature>
<reference evidence="3 4" key="1">
    <citation type="submission" date="2016-11" db="EMBL/GenBank/DDBJ databases">
        <authorList>
            <person name="Jaros S."/>
            <person name="Januszkiewicz K."/>
            <person name="Wedrychowicz H."/>
        </authorList>
    </citation>
    <scope>NUCLEOTIDE SEQUENCE [LARGE SCALE GENOMIC DNA]</scope>
    <source>
        <strain evidence="3 4">HD4</strain>
    </source>
</reference>
<evidence type="ECO:0008006" key="5">
    <source>
        <dbReference type="Google" id="ProtNLM"/>
    </source>
</evidence>
<dbReference type="Proteomes" id="UP000184263">
    <property type="component" value="Unassembled WGS sequence"/>
</dbReference>
<dbReference type="EMBL" id="FRBC01000006">
    <property type="protein sequence ID" value="SHK51623.1"/>
    <property type="molecule type" value="Genomic_DNA"/>
</dbReference>
<proteinExistence type="predicted"/>
<dbReference type="AlphaFoldDB" id="A0A1M6T3N0"/>
<feature type="region of interest" description="Disordered" evidence="1">
    <location>
        <begin position="194"/>
        <end position="219"/>
    </location>
</feature>
<organism evidence="3 4">
    <name type="scientific">Selenomonas ruminantium</name>
    <dbReference type="NCBI Taxonomy" id="971"/>
    <lineage>
        <taxon>Bacteria</taxon>
        <taxon>Bacillati</taxon>
        <taxon>Bacillota</taxon>
        <taxon>Negativicutes</taxon>
        <taxon>Selenomonadales</taxon>
        <taxon>Selenomonadaceae</taxon>
        <taxon>Selenomonas</taxon>
    </lineage>
</organism>
<feature type="signal peptide" evidence="2">
    <location>
        <begin position="1"/>
        <end position="26"/>
    </location>
</feature>
<evidence type="ECO:0000256" key="1">
    <source>
        <dbReference type="SAM" id="MobiDB-lite"/>
    </source>
</evidence>
<evidence type="ECO:0000313" key="3">
    <source>
        <dbReference type="EMBL" id="SHK51623.1"/>
    </source>
</evidence>
<feature type="region of interest" description="Disordered" evidence="1">
    <location>
        <begin position="106"/>
        <end position="127"/>
    </location>
</feature>
<accession>A0A1M6T3N0</accession>
<dbReference type="Gene3D" id="2.40.10.410">
    <property type="entry name" value="FlgT, C-terminal domain"/>
    <property type="match status" value="1"/>
</dbReference>
<dbReference type="InterPro" id="IPR038165">
    <property type="entry name" value="FlgT_C_sf"/>
</dbReference>
<gene>
    <name evidence="3" type="ORF">SAMN05216582_10660</name>
</gene>
<sequence length="310" mass="33367">MGGCKLKKIVFCLCLLLMCLTLPCYAAKKSTEVEPIKNVAGEQATAAVKELQEQLIAALRESSIYTPVEKDDSSKPAYKLSCTITDVALYDPKSNREKVTALIRKGLGHENNPDGTPVPPEEREAAKQELKDISASTNGVKLVVEARLFDASANHNVLTKNFTSDKVGTSSEKAVYNVCQNMAKNILQAMETAAVPEEAPSDTPKSETPEEAQQPVAAESKGNFRGIIGDIGGDNLYIDQGSASGLKVGEVLEVFRISGDVTINGKVVGKKELKIGKAKVVEVLSEYAVCVVLSRTEDIKVNDVVKRLVK</sequence>
<name>A0A1M6T3N0_SELRU</name>
<evidence type="ECO:0000313" key="4">
    <source>
        <dbReference type="Proteomes" id="UP000184263"/>
    </source>
</evidence>
<evidence type="ECO:0000256" key="2">
    <source>
        <dbReference type="SAM" id="SignalP"/>
    </source>
</evidence>